<evidence type="ECO:0000313" key="11">
    <source>
        <dbReference type="EMBL" id="CAF3600804.1"/>
    </source>
</evidence>
<dbReference type="InterPro" id="IPR033906">
    <property type="entry name" value="Lipase_N"/>
</dbReference>
<dbReference type="Proteomes" id="UP000663829">
    <property type="component" value="Unassembled WGS sequence"/>
</dbReference>
<feature type="active site" description="Charge relay system" evidence="4">
    <location>
        <position position="243"/>
    </location>
</feature>
<dbReference type="Gene3D" id="3.40.50.1820">
    <property type="entry name" value="alpha/beta hydrolase"/>
    <property type="match status" value="1"/>
</dbReference>
<evidence type="ECO:0000313" key="9">
    <source>
        <dbReference type="EMBL" id="CAF0814794.1"/>
    </source>
</evidence>
<gene>
    <name evidence="9" type="ORF">GPM918_LOCUS4228</name>
    <name evidence="10" type="ORF">OVA965_LOCUS22820</name>
    <name evidence="11" type="ORF">SRO942_LOCUS4228</name>
    <name evidence="12" type="ORF">TMI583_LOCUS23534</name>
</gene>
<dbReference type="EMBL" id="CAJNOQ010000561">
    <property type="protein sequence ID" value="CAF0814794.1"/>
    <property type="molecule type" value="Genomic_DNA"/>
</dbReference>
<feature type="active site" description="Nucleophile" evidence="4">
    <location>
        <position position="132"/>
    </location>
</feature>
<comment type="subcellular location">
    <subcellularLocation>
        <location evidence="1">Secreted</location>
    </subcellularLocation>
</comment>
<evidence type="ECO:0000256" key="6">
    <source>
        <dbReference type="PROSITE-ProRule" id="PRU00152"/>
    </source>
</evidence>
<dbReference type="EMBL" id="CAJOBC010000561">
    <property type="protein sequence ID" value="CAF3600804.1"/>
    <property type="molecule type" value="Genomic_DNA"/>
</dbReference>
<dbReference type="AlphaFoldDB" id="A0A813TPV9"/>
<accession>A0A813TPV9</accession>
<evidence type="ECO:0000313" key="13">
    <source>
        <dbReference type="Proteomes" id="UP000663829"/>
    </source>
</evidence>
<dbReference type="InterPro" id="IPR036392">
    <property type="entry name" value="PLAT/LH2_dom_sf"/>
</dbReference>
<proteinExistence type="inferred from homology"/>
<evidence type="ECO:0000256" key="1">
    <source>
        <dbReference type="ARBA" id="ARBA00004613"/>
    </source>
</evidence>
<dbReference type="GO" id="GO:0005615">
    <property type="term" value="C:extracellular space"/>
    <property type="evidence" value="ECO:0007669"/>
    <property type="project" value="TreeGrafter"/>
</dbReference>
<evidence type="ECO:0000259" key="8">
    <source>
        <dbReference type="PROSITE" id="PS50095"/>
    </source>
</evidence>
<dbReference type="SUPFAM" id="SSF49723">
    <property type="entry name" value="Lipase/lipooxygenase domain (PLAT/LH2 domain)"/>
    <property type="match status" value="1"/>
</dbReference>
<keyword evidence="3" id="KW-0964">Secreted</keyword>
<dbReference type="Pfam" id="PF00151">
    <property type="entry name" value="Lipase"/>
    <property type="match status" value="1"/>
</dbReference>
<feature type="binding site" evidence="5">
    <location>
        <position position="174"/>
    </location>
    <ligand>
        <name>Ca(2+)</name>
        <dbReference type="ChEBI" id="CHEBI:29108"/>
    </ligand>
</feature>
<dbReference type="Gene3D" id="2.60.60.20">
    <property type="entry name" value="PLAT/LH2 domain"/>
    <property type="match status" value="1"/>
</dbReference>
<feature type="binding site" evidence="5">
    <location>
        <position position="171"/>
    </location>
    <ligand>
        <name>Ca(2+)</name>
        <dbReference type="ChEBI" id="CHEBI:29108"/>
    </ligand>
</feature>
<dbReference type="InterPro" id="IPR001024">
    <property type="entry name" value="PLAT/LH2_dom"/>
</dbReference>
<evidence type="ECO:0000256" key="5">
    <source>
        <dbReference type="PIRSR" id="PIRSR000865-2"/>
    </source>
</evidence>
<dbReference type="InterPro" id="IPR000734">
    <property type="entry name" value="TAG_lipase"/>
</dbReference>
<evidence type="ECO:0000256" key="2">
    <source>
        <dbReference type="ARBA" id="ARBA00010701"/>
    </source>
</evidence>
<dbReference type="PROSITE" id="PS50095">
    <property type="entry name" value="PLAT"/>
    <property type="match status" value="1"/>
</dbReference>
<dbReference type="GO" id="GO:0052689">
    <property type="term" value="F:carboxylic ester hydrolase activity"/>
    <property type="evidence" value="ECO:0007669"/>
    <property type="project" value="InterPro"/>
</dbReference>
<dbReference type="InterPro" id="IPR029058">
    <property type="entry name" value="AB_hydrolase_fold"/>
</dbReference>
<reference evidence="9" key="1">
    <citation type="submission" date="2021-02" db="EMBL/GenBank/DDBJ databases">
        <authorList>
            <person name="Nowell W R."/>
        </authorList>
    </citation>
    <scope>NUCLEOTIDE SEQUENCE</scope>
</reference>
<name>A0A813TPV9_9BILA</name>
<dbReference type="GO" id="GO:0016042">
    <property type="term" value="P:lipid catabolic process"/>
    <property type="evidence" value="ECO:0007669"/>
    <property type="project" value="TreeGrafter"/>
</dbReference>
<comment type="caution">
    <text evidence="6">Lacks conserved residue(s) required for the propagation of feature annotation.</text>
</comment>
<evidence type="ECO:0000313" key="12">
    <source>
        <dbReference type="EMBL" id="CAF3987316.1"/>
    </source>
</evidence>
<feature type="domain" description="PLAT" evidence="8">
    <location>
        <begin position="316"/>
        <end position="414"/>
    </location>
</feature>
<evidence type="ECO:0000256" key="4">
    <source>
        <dbReference type="PIRSR" id="PIRSR000865-1"/>
    </source>
</evidence>
<dbReference type="PANTHER" id="PTHR11610">
    <property type="entry name" value="LIPASE"/>
    <property type="match status" value="1"/>
</dbReference>
<organism evidence="9 13">
    <name type="scientific">Didymodactylos carnosus</name>
    <dbReference type="NCBI Taxonomy" id="1234261"/>
    <lineage>
        <taxon>Eukaryota</taxon>
        <taxon>Metazoa</taxon>
        <taxon>Spiralia</taxon>
        <taxon>Gnathifera</taxon>
        <taxon>Rotifera</taxon>
        <taxon>Eurotatoria</taxon>
        <taxon>Bdelloidea</taxon>
        <taxon>Philodinida</taxon>
        <taxon>Philodinidae</taxon>
        <taxon>Didymodactylos</taxon>
    </lineage>
</organism>
<evidence type="ECO:0000256" key="3">
    <source>
        <dbReference type="ARBA" id="ARBA00022525"/>
    </source>
</evidence>
<dbReference type="SUPFAM" id="SSF53474">
    <property type="entry name" value="alpha/beta-Hydrolases"/>
    <property type="match status" value="1"/>
</dbReference>
<dbReference type="InterPro" id="IPR013818">
    <property type="entry name" value="Lipase"/>
</dbReference>
<dbReference type="Proteomes" id="UP000681722">
    <property type="component" value="Unassembled WGS sequence"/>
</dbReference>
<keyword evidence="5" id="KW-0479">Metal-binding</keyword>
<comment type="similarity">
    <text evidence="2 7">Belongs to the AB hydrolase superfamily. Lipase family.</text>
</comment>
<dbReference type="Proteomes" id="UP000682733">
    <property type="component" value="Unassembled WGS sequence"/>
</dbReference>
<evidence type="ECO:0000313" key="10">
    <source>
        <dbReference type="EMBL" id="CAF1176140.1"/>
    </source>
</evidence>
<evidence type="ECO:0000256" key="7">
    <source>
        <dbReference type="RuleBase" id="RU004262"/>
    </source>
</evidence>
<dbReference type="EMBL" id="CAJOBA010034537">
    <property type="protein sequence ID" value="CAF3987316.1"/>
    <property type="molecule type" value="Genomic_DNA"/>
</dbReference>
<sequence>MAECYLCYCQIIGEQQSIGTQFFLHTREVRNPRTEIGRHIGLGTWNASRSTKILIHGFLDNSQQTWWFDMINALLDAEDCNVVMTDWSKGNKFPYTQGSANGQVVGAEIALLVKFMEGHGGKAANMHIIAHSLGAQIAGYAGERIPGLGRISGLDPAGPYFEKTDAAVRLDPTDAQFVDVIHTDASHALLLGSLEPYGHVDIYPNGGKDQPKCPQTAGKLLLGLTNAAQIDLNGVFETTMCSHFAVVHYYTESIRSKCPYMAYPCSSFDEFRSAKCSIACDNGECNRMGYYASPSQGQGKLYLTTQDTNRAPYCAYHYEIVAKSTGEYIQTRGKFSVTLTGTLSTETVTFDDDETTFKSNSVETRLIPLGKDLGQILYVNMNFQKTGNWLSSAFYSNLWSFERITVINGDRQQR</sequence>
<dbReference type="GO" id="GO:0016298">
    <property type="term" value="F:lipase activity"/>
    <property type="evidence" value="ECO:0007669"/>
    <property type="project" value="InterPro"/>
</dbReference>
<feature type="active site" description="Charge relay system" evidence="4">
    <location>
        <position position="155"/>
    </location>
</feature>
<dbReference type="Proteomes" id="UP000677228">
    <property type="component" value="Unassembled WGS sequence"/>
</dbReference>
<dbReference type="CDD" id="cd00707">
    <property type="entry name" value="Pancreat_lipase_like"/>
    <property type="match status" value="1"/>
</dbReference>
<dbReference type="EMBL" id="CAJNOK010013013">
    <property type="protein sequence ID" value="CAF1176140.1"/>
    <property type="molecule type" value="Genomic_DNA"/>
</dbReference>
<keyword evidence="5" id="KW-0106">Calcium</keyword>
<dbReference type="PIRSF" id="PIRSF000865">
    <property type="entry name" value="Lipoprotein_lipase_LIPH"/>
    <property type="match status" value="1"/>
</dbReference>
<dbReference type="GO" id="GO:0046872">
    <property type="term" value="F:metal ion binding"/>
    <property type="evidence" value="ECO:0007669"/>
    <property type="project" value="UniProtKB-KW"/>
</dbReference>
<dbReference type="OrthoDB" id="199913at2759"/>
<feature type="binding site" evidence="5">
    <location>
        <position position="169"/>
    </location>
    <ligand>
        <name>Ca(2+)</name>
        <dbReference type="ChEBI" id="CHEBI:29108"/>
    </ligand>
</feature>
<comment type="caution">
    <text evidence="9">The sequence shown here is derived from an EMBL/GenBank/DDBJ whole genome shotgun (WGS) entry which is preliminary data.</text>
</comment>
<keyword evidence="13" id="KW-1185">Reference proteome</keyword>
<protein>
    <recommendedName>
        <fullName evidence="8">PLAT domain-containing protein</fullName>
    </recommendedName>
</protein>
<dbReference type="PRINTS" id="PR00821">
    <property type="entry name" value="TAGLIPASE"/>
</dbReference>
<dbReference type="InterPro" id="IPR016272">
    <property type="entry name" value="Lipase_LIPH"/>
</dbReference>